<feature type="transmembrane region" description="Helical" evidence="1">
    <location>
        <begin position="61"/>
        <end position="81"/>
    </location>
</feature>
<keyword evidence="3" id="KW-1185">Reference proteome</keyword>
<proteinExistence type="predicted"/>
<dbReference type="Proteomes" id="UP000652761">
    <property type="component" value="Unassembled WGS sequence"/>
</dbReference>
<dbReference type="OrthoDB" id="271628at2759"/>
<keyword evidence="1" id="KW-0812">Transmembrane</keyword>
<evidence type="ECO:0000313" key="3">
    <source>
        <dbReference type="Proteomes" id="UP000652761"/>
    </source>
</evidence>
<reference evidence="2" key="1">
    <citation type="submission" date="2017-07" db="EMBL/GenBank/DDBJ databases">
        <title>Taro Niue Genome Assembly and Annotation.</title>
        <authorList>
            <person name="Atibalentja N."/>
            <person name="Keating K."/>
            <person name="Fields C.J."/>
        </authorList>
    </citation>
    <scope>NUCLEOTIDE SEQUENCE</scope>
    <source>
        <strain evidence="2">Niue_2</strain>
        <tissue evidence="2">Leaf</tissue>
    </source>
</reference>
<evidence type="ECO:0000256" key="1">
    <source>
        <dbReference type="SAM" id="Phobius"/>
    </source>
</evidence>
<name>A0A843VDP0_COLES</name>
<keyword evidence="1" id="KW-1133">Transmembrane helix</keyword>
<sequence>MEGAGSWDALEWTKIEPMSRSISHGMEDFLLEAEKVVAQGHGVVLVNTDEAGILSVTNFRLLFVVSSALLQLLCLSFLLAFD</sequence>
<organism evidence="2 3">
    <name type="scientific">Colocasia esculenta</name>
    <name type="common">Wild taro</name>
    <name type="synonym">Arum esculentum</name>
    <dbReference type="NCBI Taxonomy" id="4460"/>
    <lineage>
        <taxon>Eukaryota</taxon>
        <taxon>Viridiplantae</taxon>
        <taxon>Streptophyta</taxon>
        <taxon>Embryophyta</taxon>
        <taxon>Tracheophyta</taxon>
        <taxon>Spermatophyta</taxon>
        <taxon>Magnoliopsida</taxon>
        <taxon>Liliopsida</taxon>
        <taxon>Araceae</taxon>
        <taxon>Aroideae</taxon>
        <taxon>Colocasieae</taxon>
        <taxon>Colocasia</taxon>
    </lineage>
</organism>
<comment type="caution">
    <text evidence="2">The sequence shown here is derived from an EMBL/GenBank/DDBJ whole genome shotgun (WGS) entry which is preliminary data.</text>
</comment>
<dbReference type="EMBL" id="NMUH01001628">
    <property type="protein sequence ID" value="MQL94075.1"/>
    <property type="molecule type" value="Genomic_DNA"/>
</dbReference>
<gene>
    <name evidence="2" type="ORF">Taro_026725</name>
</gene>
<evidence type="ECO:0000313" key="2">
    <source>
        <dbReference type="EMBL" id="MQL94075.1"/>
    </source>
</evidence>
<dbReference type="AlphaFoldDB" id="A0A843VDP0"/>
<accession>A0A843VDP0</accession>
<keyword evidence="1" id="KW-0472">Membrane</keyword>
<protein>
    <submittedName>
        <fullName evidence="2">Uncharacterized protein</fullName>
    </submittedName>
</protein>